<keyword evidence="3" id="KW-1185">Reference proteome</keyword>
<organism evidence="2 3">
    <name type="scientific">Favolaschia claudopus</name>
    <dbReference type="NCBI Taxonomy" id="2862362"/>
    <lineage>
        <taxon>Eukaryota</taxon>
        <taxon>Fungi</taxon>
        <taxon>Dikarya</taxon>
        <taxon>Basidiomycota</taxon>
        <taxon>Agaricomycotina</taxon>
        <taxon>Agaricomycetes</taxon>
        <taxon>Agaricomycetidae</taxon>
        <taxon>Agaricales</taxon>
        <taxon>Marasmiineae</taxon>
        <taxon>Mycenaceae</taxon>
        <taxon>Favolaschia</taxon>
    </lineage>
</organism>
<gene>
    <name evidence="2" type="ORF">R3P38DRAFT_3345849</name>
</gene>
<feature type="compositionally biased region" description="Low complexity" evidence="1">
    <location>
        <begin position="133"/>
        <end position="144"/>
    </location>
</feature>
<comment type="caution">
    <text evidence="2">The sequence shown here is derived from an EMBL/GenBank/DDBJ whole genome shotgun (WGS) entry which is preliminary data.</text>
</comment>
<evidence type="ECO:0000256" key="1">
    <source>
        <dbReference type="SAM" id="MobiDB-lite"/>
    </source>
</evidence>
<dbReference type="AlphaFoldDB" id="A0AAW0DCL5"/>
<sequence length="276" mass="29433">MQASRGITTHTGKCDVTSDCHHAFRFGRIRTSSVLPPTACKVNQETLRRWLRAAGHAASAGTTQWAFAASDSTTQWALAASASTTQWASAASGKPRAAVGVWGGKPQPSGPAPATQSRLSLIYLVIKTKKGPAPAEKASAAKRPAPAKRQRQRKWRGVWGEHRSPQKSSGSSHKFSASSGRRIQIAPWKWVVASKITCKDGFRGTVKPPLEGAASADVGLGHSQQNAAAQLLDALFHGDDPPDAVSPPSGHPVEFVNWSDVYMDKWTLDEEPAVAS</sequence>
<feature type="compositionally biased region" description="Low complexity" evidence="1">
    <location>
        <begin position="166"/>
        <end position="178"/>
    </location>
</feature>
<name>A0AAW0DCL5_9AGAR</name>
<reference evidence="2 3" key="1">
    <citation type="journal article" date="2024" name="J Genomics">
        <title>Draft genome sequencing and assembly of Favolaschia claudopus CIRM-BRFM 2984 isolated from oak limbs.</title>
        <authorList>
            <person name="Navarro D."/>
            <person name="Drula E."/>
            <person name="Chaduli D."/>
            <person name="Cazenave R."/>
            <person name="Ahrendt S."/>
            <person name="Wang J."/>
            <person name="Lipzen A."/>
            <person name="Daum C."/>
            <person name="Barry K."/>
            <person name="Grigoriev I.V."/>
            <person name="Favel A."/>
            <person name="Rosso M.N."/>
            <person name="Martin F."/>
        </authorList>
    </citation>
    <scope>NUCLEOTIDE SEQUENCE [LARGE SCALE GENOMIC DNA]</scope>
    <source>
        <strain evidence="2 3">CIRM-BRFM 2984</strain>
    </source>
</reference>
<evidence type="ECO:0000313" key="3">
    <source>
        <dbReference type="Proteomes" id="UP001362999"/>
    </source>
</evidence>
<accession>A0AAW0DCL5</accession>
<proteinExistence type="predicted"/>
<dbReference type="Proteomes" id="UP001362999">
    <property type="component" value="Unassembled WGS sequence"/>
</dbReference>
<feature type="compositionally biased region" description="Basic residues" evidence="1">
    <location>
        <begin position="145"/>
        <end position="156"/>
    </location>
</feature>
<protein>
    <submittedName>
        <fullName evidence="2">Uncharacterized protein</fullName>
    </submittedName>
</protein>
<evidence type="ECO:0000313" key="2">
    <source>
        <dbReference type="EMBL" id="KAK7048866.1"/>
    </source>
</evidence>
<feature type="region of interest" description="Disordered" evidence="1">
    <location>
        <begin position="133"/>
        <end position="178"/>
    </location>
</feature>
<dbReference type="EMBL" id="JAWWNJ010000009">
    <property type="protein sequence ID" value="KAK7048866.1"/>
    <property type="molecule type" value="Genomic_DNA"/>
</dbReference>